<dbReference type="PANTHER" id="PTHR30250:SF11">
    <property type="entry name" value="O-ANTIGEN TRANSPORTER-RELATED"/>
    <property type="match status" value="1"/>
</dbReference>
<feature type="transmembrane region" description="Helical" evidence="6">
    <location>
        <begin position="78"/>
        <end position="100"/>
    </location>
</feature>
<feature type="transmembrane region" description="Helical" evidence="6">
    <location>
        <begin position="430"/>
        <end position="446"/>
    </location>
</feature>
<comment type="caution">
    <text evidence="7">The sequence shown here is derived from an EMBL/GenBank/DDBJ whole genome shotgun (WGS) entry which is preliminary data.</text>
</comment>
<evidence type="ECO:0000256" key="1">
    <source>
        <dbReference type="ARBA" id="ARBA00004651"/>
    </source>
</evidence>
<gene>
    <name evidence="7" type="ORF">L0U89_07960</name>
</gene>
<proteinExistence type="predicted"/>
<feature type="transmembrane region" description="Helical" evidence="6">
    <location>
        <begin position="9"/>
        <end position="30"/>
    </location>
</feature>
<organism evidence="7 8">
    <name type="scientific">Mariniradius sediminis</name>
    <dbReference type="NCBI Taxonomy" id="2909237"/>
    <lineage>
        <taxon>Bacteria</taxon>
        <taxon>Pseudomonadati</taxon>
        <taxon>Bacteroidota</taxon>
        <taxon>Cytophagia</taxon>
        <taxon>Cytophagales</taxon>
        <taxon>Cyclobacteriaceae</taxon>
        <taxon>Mariniradius</taxon>
    </lineage>
</organism>
<evidence type="ECO:0000256" key="6">
    <source>
        <dbReference type="SAM" id="Phobius"/>
    </source>
</evidence>
<feature type="transmembrane region" description="Helical" evidence="6">
    <location>
        <begin position="178"/>
        <end position="198"/>
    </location>
</feature>
<evidence type="ECO:0000256" key="5">
    <source>
        <dbReference type="ARBA" id="ARBA00023136"/>
    </source>
</evidence>
<keyword evidence="5 6" id="KW-0472">Membrane</keyword>
<feature type="transmembrane region" description="Helical" evidence="6">
    <location>
        <begin position="364"/>
        <end position="384"/>
    </location>
</feature>
<feature type="transmembrane region" description="Helical" evidence="6">
    <location>
        <begin position="154"/>
        <end position="172"/>
    </location>
</feature>
<dbReference type="PANTHER" id="PTHR30250">
    <property type="entry name" value="PST FAMILY PREDICTED COLANIC ACID TRANSPORTER"/>
    <property type="match status" value="1"/>
</dbReference>
<dbReference type="Pfam" id="PF01943">
    <property type="entry name" value="Polysacc_synt"/>
    <property type="match status" value="1"/>
</dbReference>
<evidence type="ECO:0000313" key="8">
    <source>
        <dbReference type="Proteomes" id="UP001201449"/>
    </source>
</evidence>
<dbReference type="EMBL" id="JAKEVZ010000005">
    <property type="protein sequence ID" value="MCF1751002.1"/>
    <property type="molecule type" value="Genomic_DNA"/>
</dbReference>
<evidence type="ECO:0000313" key="7">
    <source>
        <dbReference type="EMBL" id="MCF1751002.1"/>
    </source>
</evidence>
<sequence length="492" mass="55428">MEKIARQSLLTTLSSYLGVVIGYFNVLWLLPYVLDPGQIGLYRTIQDMALLLVPVAQLGLGNGITRFFPLASESRDSFLTFSLAVSFLGFAIVSLVFWLFKQSIIGAFATNAPEVIGFLWVVVFILLFSVLNSILDAVCRSFVKVAVPSFFREVVNRLLASILVGVYFFGWIDFEQMIGGMSLVYLISLVGITVYVKRLGLFQLDWNFGRIPQPIKTDFLKYSLITLLGTTGSMLIMKIDSLMVSSMIGLDANAIYTIAFSIAIVIELPKRAISQVAMPLVADHFANNDLPAIQKLYKEIAIHQFLICLLLFLGIWSNIDSLYHFVPNKDIYEAGKWVVLWIGLSKLVDILFSINSEIIVFSKYYIFNITATFIMSIAVIGFNLLLIPQYGIEGAAFASFLAMLLYNVIKYLHIKIRMGFDPFSWDITKLLGLGFAVYFAQFYLFGELEKGIWDILVRSSFITVFYLAGVYGLKIAFQSQKQLIKKIKKLRS</sequence>
<feature type="transmembrane region" description="Helical" evidence="6">
    <location>
        <begin position="390"/>
        <end position="409"/>
    </location>
</feature>
<feature type="transmembrane region" description="Helical" evidence="6">
    <location>
        <begin position="452"/>
        <end position="477"/>
    </location>
</feature>
<feature type="transmembrane region" description="Helical" evidence="6">
    <location>
        <begin position="300"/>
        <end position="319"/>
    </location>
</feature>
<dbReference type="Proteomes" id="UP001201449">
    <property type="component" value="Unassembled WGS sequence"/>
</dbReference>
<keyword evidence="4 6" id="KW-1133">Transmembrane helix</keyword>
<feature type="transmembrane region" description="Helical" evidence="6">
    <location>
        <begin position="115"/>
        <end position="134"/>
    </location>
</feature>
<evidence type="ECO:0000256" key="4">
    <source>
        <dbReference type="ARBA" id="ARBA00022989"/>
    </source>
</evidence>
<evidence type="ECO:0000256" key="2">
    <source>
        <dbReference type="ARBA" id="ARBA00022475"/>
    </source>
</evidence>
<name>A0ABS9BU62_9BACT</name>
<keyword evidence="3 6" id="KW-0812">Transmembrane</keyword>
<accession>A0ABS9BU62</accession>
<feature type="transmembrane region" description="Helical" evidence="6">
    <location>
        <begin position="334"/>
        <end position="352"/>
    </location>
</feature>
<reference evidence="7 8" key="1">
    <citation type="submission" date="2022-01" db="EMBL/GenBank/DDBJ databases">
        <title>Mariniradius saccharolyticus sp. nov., isolated from sediment of a river.</title>
        <authorList>
            <person name="Liu H."/>
        </authorList>
    </citation>
    <scope>NUCLEOTIDE SEQUENCE [LARGE SCALE GENOMIC DNA]</scope>
    <source>
        <strain evidence="7 8">RY-2</strain>
    </source>
</reference>
<keyword evidence="2" id="KW-1003">Cell membrane</keyword>
<dbReference type="InterPro" id="IPR002797">
    <property type="entry name" value="Polysacc_synth"/>
</dbReference>
<comment type="subcellular location">
    <subcellularLocation>
        <location evidence="1">Cell membrane</location>
        <topology evidence="1">Multi-pass membrane protein</topology>
    </subcellularLocation>
</comment>
<feature type="transmembrane region" description="Helical" evidence="6">
    <location>
        <begin position="219"/>
        <end position="237"/>
    </location>
</feature>
<evidence type="ECO:0000256" key="3">
    <source>
        <dbReference type="ARBA" id="ARBA00022692"/>
    </source>
</evidence>
<dbReference type="InterPro" id="IPR050833">
    <property type="entry name" value="Poly_Biosynth_Transport"/>
</dbReference>
<keyword evidence="8" id="KW-1185">Reference proteome</keyword>
<feature type="transmembrane region" description="Helical" evidence="6">
    <location>
        <begin position="50"/>
        <end position="71"/>
    </location>
</feature>
<feature type="transmembrane region" description="Helical" evidence="6">
    <location>
        <begin position="243"/>
        <end position="266"/>
    </location>
</feature>
<dbReference type="RefSeq" id="WP_234861050.1">
    <property type="nucleotide sequence ID" value="NZ_JAKEVZ010000005.1"/>
</dbReference>
<protein>
    <submittedName>
        <fullName evidence="7">Oligosaccharide flippase family protein</fullName>
    </submittedName>
</protein>